<accession>A0A381FNP3</accession>
<evidence type="ECO:0000313" key="1">
    <source>
        <dbReference type="EMBL" id="SUX48190.1"/>
    </source>
</evidence>
<sequence length="156" mass="17373">MNKLLIFCYATLMSCTSTIAQKSDDMQNKGEIIMSESQGGAEQAGFVIIKDEQEFQNVIKSKHGTSLVELGSEPVVKYPAFPVNKKVVLYNIGSFRAGDHTVREIKSISVKDNVLYVEVPMRESGGMQIQVLSNPWFIFSVPSNYQFTSVQLKPSN</sequence>
<evidence type="ECO:0000313" key="2">
    <source>
        <dbReference type="Proteomes" id="UP000254282"/>
    </source>
</evidence>
<dbReference type="EMBL" id="UFVR01000004">
    <property type="protein sequence ID" value="SUX48190.1"/>
    <property type="molecule type" value="Genomic_DNA"/>
</dbReference>
<dbReference type="STRING" id="254.SAMN05421682_107211"/>
<organism evidence="1 2">
    <name type="scientific">Chryseobacterium indoltheticum</name>
    <dbReference type="NCBI Taxonomy" id="254"/>
    <lineage>
        <taxon>Bacteria</taxon>
        <taxon>Pseudomonadati</taxon>
        <taxon>Bacteroidota</taxon>
        <taxon>Flavobacteriia</taxon>
        <taxon>Flavobacteriales</taxon>
        <taxon>Weeksellaceae</taxon>
        <taxon>Chryseobacterium group</taxon>
        <taxon>Chryseobacterium</taxon>
    </lineage>
</organism>
<reference evidence="1 2" key="1">
    <citation type="submission" date="2018-06" db="EMBL/GenBank/DDBJ databases">
        <authorList>
            <consortium name="Pathogen Informatics"/>
            <person name="Doyle S."/>
        </authorList>
    </citation>
    <scope>NUCLEOTIDE SEQUENCE [LARGE SCALE GENOMIC DNA]</scope>
    <source>
        <strain evidence="1 2">NCTC13532</strain>
    </source>
</reference>
<dbReference type="AlphaFoldDB" id="A0A381FNP3"/>
<protein>
    <recommendedName>
        <fullName evidence="3">PrcB C-terminal domain-containing protein</fullName>
    </recommendedName>
</protein>
<name>A0A381FNP3_9FLAO</name>
<gene>
    <name evidence="1" type="ORF">NCTC13532_03794</name>
</gene>
<dbReference type="RefSeq" id="WP_115621380.1">
    <property type="nucleotide sequence ID" value="NZ_UFVR01000004.1"/>
</dbReference>
<dbReference type="PROSITE" id="PS51257">
    <property type="entry name" value="PROKAR_LIPOPROTEIN"/>
    <property type="match status" value="1"/>
</dbReference>
<dbReference type="Proteomes" id="UP000254282">
    <property type="component" value="Unassembled WGS sequence"/>
</dbReference>
<evidence type="ECO:0008006" key="3">
    <source>
        <dbReference type="Google" id="ProtNLM"/>
    </source>
</evidence>
<proteinExistence type="predicted"/>